<evidence type="ECO:0000313" key="2">
    <source>
        <dbReference type="EMBL" id="RRC95286.1"/>
    </source>
</evidence>
<keyword evidence="1" id="KW-0472">Membrane</keyword>
<keyword evidence="3" id="KW-1185">Reference proteome</keyword>
<feature type="transmembrane region" description="Helical" evidence="1">
    <location>
        <begin position="58"/>
        <end position="74"/>
    </location>
</feature>
<feature type="transmembrane region" description="Helical" evidence="1">
    <location>
        <begin position="34"/>
        <end position="52"/>
    </location>
</feature>
<dbReference type="AlphaFoldDB" id="A0A3P1SE23"/>
<proteinExistence type="predicted"/>
<dbReference type="OrthoDB" id="3827267at2"/>
<sequence>MTTFLHTYAPLIAVDLVAIAILVFGVYFPRHRRADLVIAFLGVNIGVLAVAMTLASSTVSAGLGLGLFGVLSIIRLRSTEISQREVAYYFASLAIGLLTGMSASITPLLLVGVALIIAALALTDSAFFSRYGSQQVQLDRAISDEATLVDVLSERLGVRVISASVVRLDYVDDSTLVDVRYLRQKGA</sequence>
<accession>A0A3P1SE23</accession>
<dbReference type="RefSeq" id="WP_124870412.1">
    <property type="nucleotide sequence ID" value="NZ_RQZF01000005.1"/>
</dbReference>
<dbReference type="Proteomes" id="UP000280444">
    <property type="component" value="Unassembled WGS sequence"/>
</dbReference>
<dbReference type="InterPro" id="IPR032531">
    <property type="entry name" value="DUF4956"/>
</dbReference>
<dbReference type="Pfam" id="PF16316">
    <property type="entry name" value="DUF4956"/>
    <property type="match status" value="1"/>
</dbReference>
<comment type="caution">
    <text evidence="2">The sequence shown here is derived from an EMBL/GenBank/DDBJ whole genome shotgun (WGS) entry which is preliminary data.</text>
</comment>
<name>A0A3P1SE23_9ACTO</name>
<keyword evidence="1" id="KW-0812">Transmembrane</keyword>
<feature type="transmembrane region" description="Helical" evidence="1">
    <location>
        <begin position="86"/>
        <end position="103"/>
    </location>
</feature>
<reference evidence="2 3" key="1">
    <citation type="submission" date="2018-11" db="EMBL/GenBank/DDBJ databases">
        <title>Genomes From Bacteria Associated with the Canine Oral Cavity: a Test Case for Automated Genome-Based Taxonomic Assignment.</title>
        <authorList>
            <person name="Coil D.A."/>
            <person name="Jospin G."/>
            <person name="Darling A.E."/>
            <person name="Wallis C."/>
            <person name="Davis I.J."/>
            <person name="Harris S."/>
            <person name="Eisen J.A."/>
            <person name="Holcombe L.J."/>
            <person name="O'Flynn C."/>
        </authorList>
    </citation>
    <scope>NUCLEOTIDE SEQUENCE [LARGE SCALE GENOMIC DNA]</scope>
    <source>
        <strain evidence="2 3">OH770</strain>
    </source>
</reference>
<keyword evidence="1" id="KW-1133">Transmembrane helix</keyword>
<evidence type="ECO:0000313" key="3">
    <source>
        <dbReference type="Proteomes" id="UP000280444"/>
    </source>
</evidence>
<protein>
    <submittedName>
        <fullName evidence="2">DUF4956 domain-containing protein</fullName>
    </submittedName>
</protein>
<feature type="transmembrane region" description="Helical" evidence="1">
    <location>
        <begin position="6"/>
        <end position="27"/>
    </location>
</feature>
<evidence type="ECO:0000256" key="1">
    <source>
        <dbReference type="SAM" id="Phobius"/>
    </source>
</evidence>
<dbReference type="EMBL" id="RQZF01000005">
    <property type="protein sequence ID" value="RRC95286.1"/>
    <property type="molecule type" value="Genomic_DNA"/>
</dbReference>
<gene>
    <name evidence="2" type="ORF">EII11_06530</name>
</gene>
<organism evidence="2 3">
    <name type="scientific">Schaalia canis</name>
    <dbReference type="NCBI Taxonomy" id="100469"/>
    <lineage>
        <taxon>Bacteria</taxon>
        <taxon>Bacillati</taxon>
        <taxon>Actinomycetota</taxon>
        <taxon>Actinomycetes</taxon>
        <taxon>Actinomycetales</taxon>
        <taxon>Actinomycetaceae</taxon>
        <taxon>Schaalia</taxon>
    </lineage>
</organism>